<protein>
    <submittedName>
        <fullName evidence="1">Uncharacterized protein</fullName>
    </submittedName>
</protein>
<keyword evidence="2" id="KW-1185">Reference proteome</keyword>
<dbReference type="AlphaFoldDB" id="A0AAN9KJQ8"/>
<gene>
    <name evidence="1" type="ORF">RJT34_02189</name>
</gene>
<proteinExistence type="predicted"/>
<dbReference type="Proteomes" id="UP001359559">
    <property type="component" value="Unassembled WGS sequence"/>
</dbReference>
<comment type="caution">
    <text evidence="1">The sequence shown here is derived from an EMBL/GenBank/DDBJ whole genome shotgun (WGS) entry which is preliminary data.</text>
</comment>
<dbReference type="EMBL" id="JAYKXN010000001">
    <property type="protein sequence ID" value="KAK7317726.1"/>
    <property type="molecule type" value="Genomic_DNA"/>
</dbReference>
<accession>A0AAN9KJQ8</accession>
<name>A0AAN9KJQ8_CLITE</name>
<evidence type="ECO:0000313" key="1">
    <source>
        <dbReference type="EMBL" id="KAK7317726.1"/>
    </source>
</evidence>
<evidence type="ECO:0000313" key="2">
    <source>
        <dbReference type="Proteomes" id="UP001359559"/>
    </source>
</evidence>
<organism evidence="1 2">
    <name type="scientific">Clitoria ternatea</name>
    <name type="common">Butterfly pea</name>
    <dbReference type="NCBI Taxonomy" id="43366"/>
    <lineage>
        <taxon>Eukaryota</taxon>
        <taxon>Viridiplantae</taxon>
        <taxon>Streptophyta</taxon>
        <taxon>Embryophyta</taxon>
        <taxon>Tracheophyta</taxon>
        <taxon>Spermatophyta</taxon>
        <taxon>Magnoliopsida</taxon>
        <taxon>eudicotyledons</taxon>
        <taxon>Gunneridae</taxon>
        <taxon>Pentapetalae</taxon>
        <taxon>rosids</taxon>
        <taxon>fabids</taxon>
        <taxon>Fabales</taxon>
        <taxon>Fabaceae</taxon>
        <taxon>Papilionoideae</taxon>
        <taxon>50 kb inversion clade</taxon>
        <taxon>NPAAA clade</taxon>
        <taxon>indigoferoid/millettioid clade</taxon>
        <taxon>Phaseoleae</taxon>
        <taxon>Clitoria</taxon>
    </lineage>
</organism>
<reference evidence="1 2" key="1">
    <citation type="submission" date="2024-01" db="EMBL/GenBank/DDBJ databases">
        <title>The genomes of 5 underutilized Papilionoideae crops provide insights into root nodulation and disease resistance.</title>
        <authorList>
            <person name="Yuan L."/>
        </authorList>
    </citation>
    <scope>NUCLEOTIDE SEQUENCE [LARGE SCALE GENOMIC DNA]</scope>
    <source>
        <strain evidence="1">LY-2023</strain>
        <tissue evidence="1">Leaf</tissue>
    </source>
</reference>
<sequence>MGCSLSRRVVYYQLYDAGGMNSRDMQSKEQYLPIFSLETKAIGTVPISCKNRYYNTLCNNNEAFPLYNLSQLSVKMNMLSLILHEETNLRGEKWRARQSFFLQAVPQCIWVRRCRREHVIEESTALKLLAVGMEGGRGRGRETKG</sequence>